<gene>
    <name evidence="2" type="ORF">Lac1_05590</name>
</gene>
<protein>
    <submittedName>
        <fullName evidence="2">Stationary phase survival protein SurE</fullName>
    </submittedName>
</protein>
<dbReference type="RefSeq" id="WP_316266179.1">
    <property type="nucleotide sequence ID" value="NZ_AP027742.1"/>
</dbReference>
<feature type="domain" description="Survival protein SurE-like phosphatase/nucleotidase" evidence="1">
    <location>
        <begin position="12"/>
        <end position="208"/>
    </location>
</feature>
<keyword evidence="3" id="KW-1185">Reference proteome</keyword>
<dbReference type="InterPro" id="IPR030048">
    <property type="entry name" value="SurE"/>
</dbReference>
<dbReference type="PANTHER" id="PTHR30457">
    <property type="entry name" value="5'-NUCLEOTIDASE SURE"/>
    <property type="match status" value="1"/>
</dbReference>
<dbReference type="NCBIfam" id="TIGR00087">
    <property type="entry name" value="surE"/>
    <property type="match status" value="1"/>
</dbReference>
<organism evidence="2 3">
    <name type="scientific">Claveliimonas bilis</name>
    <dbReference type="NCBI Taxonomy" id="3028070"/>
    <lineage>
        <taxon>Bacteria</taxon>
        <taxon>Bacillati</taxon>
        <taxon>Bacillota</taxon>
        <taxon>Clostridia</taxon>
        <taxon>Lachnospirales</taxon>
        <taxon>Lachnospiraceae</taxon>
        <taxon>Claveliimonas</taxon>
    </lineage>
</organism>
<evidence type="ECO:0000259" key="1">
    <source>
        <dbReference type="Pfam" id="PF01975"/>
    </source>
</evidence>
<evidence type="ECO:0000313" key="2">
    <source>
        <dbReference type="EMBL" id="BDZ76376.1"/>
    </source>
</evidence>
<dbReference type="Pfam" id="PF01975">
    <property type="entry name" value="SurE"/>
    <property type="match status" value="1"/>
</dbReference>
<name>A0ABN6YZL6_9FIRM</name>
<sequence length="267" mass="29003">MNFSTKRERPFILLTNDDGIESPGIRAAAEAVLDLGDLIIAAPAKQQSGMGRAFPRLEDTGIIETSCIRINGQEIPAYGVHGSPALAVAHGILEIADRKPDLCISGINYGENLGQTVTCSGTLGAAIEAASQGIPAIAVSLEADLSIQRLEQLPGARLDTSGEILRAAAQRILAKENVMQADIWNINVPAEAEDPKDYRITTQSRQNYFCFQKPQKRDFSRPFRLTSKISIDMDTLERDSDIYAVYVDRKISVTPLTIDMTAGRTGI</sequence>
<evidence type="ECO:0000313" key="3">
    <source>
        <dbReference type="Proteomes" id="UP001305815"/>
    </source>
</evidence>
<proteinExistence type="predicted"/>
<dbReference type="EMBL" id="AP027742">
    <property type="protein sequence ID" value="BDZ76376.1"/>
    <property type="molecule type" value="Genomic_DNA"/>
</dbReference>
<accession>A0ABN6YZL6</accession>
<dbReference type="PANTHER" id="PTHR30457:SF0">
    <property type="entry name" value="PHOSPHATASE, PUTATIVE (AFU_ORTHOLOGUE AFUA_4G01070)-RELATED"/>
    <property type="match status" value="1"/>
</dbReference>
<reference evidence="3" key="1">
    <citation type="journal article" date="2023" name="Int. J. Syst. Evol. Microbiol.">
        <title>Claveliimonas bilis gen. nov., sp. nov., deoxycholic acid-producing bacteria isolated from human faeces, and reclassification of Sellimonas monacensis Zenner et al. 2021 as Claveliimonas monacensis comb. nov.</title>
        <authorList>
            <person name="Hisatomi A."/>
            <person name="Kastawa N.W.E.P.G."/>
            <person name="Song I."/>
            <person name="Ohkuma M."/>
            <person name="Fukiya S."/>
            <person name="Sakamoto M."/>
        </authorList>
    </citation>
    <scope>NUCLEOTIDE SEQUENCE [LARGE SCALE GENOMIC DNA]</scope>
    <source>
        <strain evidence="3">12BBH14</strain>
    </source>
</reference>
<dbReference type="Proteomes" id="UP001305815">
    <property type="component" value="Chromosome"/>
</dbReference>
<dbReference type="InterPro" id="IPR002828">
    <property type="entry name" value="SurE-like_Pase/nucleotidase"/>
</dbReference>